<dbReference type="Gene3D" id="4.10.240.10">
    <property type="entry name" value="Zn(2)-C6 fungal-type DNA-binding domain"/>
    <property type="match status" value="1"/>
</dbReference>
<proteinExistence type="predicted"/>
<name>A0AAN7W269_9SACH</name>
<accession>A0AAN7W269</accession>
<feature type="coiled-coil region" evidence="1">
    <location>
        <begin position="80"/>
        <end position="107"/>
    </location>
</feature>
<dbReference type="PROSITE" id="PS50048">
    <property type="entry name" value="ZN2_CY6_FUNGAL_2"/>
    <property type="match status" value="1"/>
</dbReference>
<dbReference type="SUPFAM" id="SSF57701">
    <property type="entry name" value="Zn2/Cys6 DNA-binding domain"/>
    <property type="match status" value="1"/>
</dbReference>
<keyword evidence="4" id="KW-1185">Reference proteome</keyword>
<dbReference type="Pfam" id="PF00172">
    <property type="entry name" value="Zn_clus"/>
    <property type="match status" value="1"/>
</dbReference>
<comment type="caution">
    <text evidence="3">The sequence shown here is derived from an EMBL/GenBank/DDBJ whole genome shotgun (WGS) entry which is preliminary data.</text>
</comment>
<gene>
    <name evidence="3" type="ORF">RI543_002809</name>
</gene>
<dbReference type="InterPro" id="IPR052693">
    <property type="entry name" value="Yeast_MDR_Regulatory"/>
</dbReference>
<evidence type="ECO:0000259" key="2">
    <source>
        <dbReference type="PROSITE" id="PS50048"/>
    </source>
</evidence>
<dbReference type="AlphaFoldDB" id="A0AAN7W269"/>
<feature type="domain" description="Zn(2)-C6 fungal-type" evidence="2">
    <location>
        <begin position="13"/>
        <end position="43"/>
    </location>
</feature>
<dbReference type="SMART" id="SM00066">
    <property type="entry name" value="GAL4"/>
    <property type="match status" value="1"/>
</dbReference>
<evidence type="ECO:0000256" key="1">
    <source>
        <dbReference type="SAM" id="Coils"/>
    </source>
</evidence>
<evidence type="ECO:0000313" key="3">
    <source>
        <dbReference type="EMBL" id="KAK5779689.1"/>
    </source>
</evidence>
<dbReference type="CDD" id="cd12148">
    <property type="entry name" value="fungal_TF_MHR"/>
    <property type="match status" value="1"/>
</dbReference>
<evidence type="ECO:0000313" key="4">
    <source>
        <dbReference type="Proteomes" id="UP001306508"/>
    </source>
</evidence>
<dbReference type="GO" id="GO:0008270">
    <property type="term" value="F:zinc ion binding"/>
    <property type="evidence" value="ECO:0007669"/>
    <property type="project" value="InterPro"/>
</dbReference>
<dbReference type="InterPro" id="IPR001138">
    <property type="entry name" value="Zn2Cys6_DnaBD"/>
</dbReference>
<dbReference type="CDD" id="cd00067">
    <property type="entry name" value="GAL4"/>
    <property type="match status" value="1"/>
</dbReference>
<reference evidence="4" key="1">
    <citation type="submission" date="2023-07" db="EMBL/GenBank/DDBJ databases">
        <title>A draft genome of Kazachstania heterogenica Y-27499.</title>
        <authorList>
            <person name="Donic C."/>
            <person name="Kralova J.S."/>
            <person name="Fidel L."/>
            <person name="Ben-Dor S."/>
            <person name="Jung S."/>
        </authorList>
    </citation>
    <scope>NUCLEOTIDE SEQUENCE [LARGE SCALE GENOMIC DNA]</scope>
    <source>
        <strain evidence="4">Y27499</strain>
    </source>
</reference>
<dbReference type="EMBL" id="JAWIZZ010000046">
    <property type="protein sequence ID" value="KAK5779689.1"/>
    <property type="molecule type" value="Genomic_DNA"/>
</dbReference>
<dbReference type="InterPro" id="IPR036864">
    <property type="entry name" value="Zn2-C6_fun-type_DNA-bd_sf"/>
</dbReference>
<keyword evidence="1" id="KW-0175">Coiled coil</keyword>
<dbReference type="GO" id="GO:0000981">
    <property type="term" value="F:DNA-binding transcription factor activity, RNA polymerase II-specific"/>
    <property type="evidence" value="ECO:0007669"/>
    <property type="project" value="InterPro"/>
</dbReference>
<dbReference type="PANTHER" id="PTHR31405:SF8">
    <property type="entry name" value="TRANSCRIPTION FACTOR PDR8-RELATED"/>
    <property type="match status" value="1"/>
</dbReference>
<dbReference type="PANTHER" id="PTHR31405">
    <property type="entry name" value="TRANSCRIPTION FACTOR PDR8-RELATED"/>
    <property type="match status" value="1"/>
</dbReference>
<protein>
    <recommendedName>
        <fullName evidence="2">Zn(2)-C6 fungal-type domain-containing protein</fullName>
    </recommendedName>
</protein>
<dbReference type="PROSITE" id="PS00463">
    <property type="entry name" value="ZN2_CY6_FUNGAL_1"/>
    <property type="match status" value="1"/>
</dbReference>
<sequence length="801" mass="93145">MSSEFKRRKTIRSCLFCRKRKLKCDQEKPVCSSCKVRNQTCTYVDTTKSTDNSPLLTQQPSPPQLHHLTNETQAIPHVTTNILMNEINNLQRQVQQLSSQINSISEARMNVIKTTRTNIKESINPLYEFTYLQVKNSGSRILYGPTSMRTYVIKDKWGFGKKFHQLMIKHRSEKHEENYKKNKLSNRILSEQLAYSPNYGQDNLFLEICNDLPTHEECSSILNRFFDDKNDDIYPMNHILDRHHVIDDYFSRHFIDNFNNLGSDKSHLILASSEQIDYYKIAVVLMIFCIAHYKNNIPKSILQFITRVTGLVGSKIYYIERLQFFALRCEYQLYVNTDGDNSNLVNLINITSEIAIRMGLNRDIRKLYAGQENIVGTLDSLENLWLHILFLDLESSFHIGKPLSIVAAWLNEDAIVEHDLYSSYKIKLIKFLKLARTMMSTITNPTGQPNLQKYCIDLFNFIKNELPSLQMFTEEIKFQSVQFRDVRLFSIALQMFLSFVSLRFAVYNERSILLRDVGIQSCLILLKMNILLLKKCFKLDEEYHPNSFSETETSLSPYLCLMLYLTNGLLPRVASVFCPLLYHKISRFNDDSLAKDTEHTNTEWDFSVLSITSERQLSLIKAYDVYCELIAHIADPVSFKLKKILERSHYIHVVLVIEKLYRTIIQKTLEFRSQVESSWIDKDIELVPLAHPRNFKKSTPKEIEENKAPFTTESFGSGEIPKLSLNPILNNNTGNNDSSNSILLNNVYPKHDNASNAVDAMERYDNPDEYLQAITDQFWNEFNIDWSNDLWNTEAIDDILS</sequence>
<dbReference type="Proteomes" id="UP001306508">
    <property type="component" value="Unassembled WGS sequence"/>
</dbReference>
<organism evidence="3 4">
    <name type="scientific">Arxiozyma heterogenica</name>
    <dbReference type="NCBI Taxonomy" id="278026"/>
    <lineage>
        <taxon>Eukaryota</taxon>
        <taxon>Fungi</taxon>
        <taxon>Dikarya</taxon>
        <taxon>Ascomycota</taxon>
        <taxon>Saccharomycotina</taxon>
        <taxon>Saccharomycetes</taxon>
        <taxon>Saccharomycetales</taxon>
        <taxon>Saccharomycetaceae</taxon>
        <taxon>Arxiozyma</taxon>
    </lineage>
</organism>